<comment type="similarity">
    <text evidence="3">Belongs to the UbiH/COQ6 family.</text>
</comment>
<dbReference type="FunFam" id="3.50.50.60:FF:000021">
    <property type="entry name" value="Ubiquinone biosynthesis monooxygenase COQ6"/>
    <property type="match status" value="1"/>
</dbReference>
<gene>
    <name evidence="10" type="ORF">SAMN05443545_103285</name>
</gene>
<keyword evidence="7" id="KW-0503">Monooxygenase</keyword>
<dbReference type="InterPro" id="IPR018168">
    <property type="entry name" value="Ubi_Hdrlase_CS"/>
</dbReference>
<evidence type="ECO:0000256" key="7">
    <source>
        <dbReference type="ARBA" id="ARBA00023033"/>
    </source>
</evidence>
<sequence>MRQETAVQRTEVIVVGGGMVGTTLTALLGEAGVSVVRIDAREAPIETETAGRGSPALRVSALTPVSQRLLSHLGVWPRMAGRRVTPYHRMLVWDGEGSGRIRFSADEAGVECLGHIVENDVTLAALEACVADMPNVHSCFGHRVTALETSGERQYVTLDDDRCLSAPLVVAADGAGSPLREMAGIDNKVHETGHHALVTSVRTERPHGGMARQVFLAGGPLAFLPLTVDDVPSYCSIVWSTTPDEAAHLQSLSPSALGDALARDSDACLGQVQVIDRVVSFPLAQRHARQYVKPGFALVGDAAHSLHPLAGQGVNLGLMDAAVLAEELLDARRRGAALSDPRILSRYERRRRPDNTAMLALMDGFRLLFGTRQPTLRLARNLGLSSVDRFTSLKRLLMHQATGERGRLPRTCR</sequence>
<name>A0A1H2XUC5_9GAMM</name>
<proteinExistence type="inferred from homology"/>
<dbReference type="EMBL" id="FNNI01000003">
    <property type="protein sequence ID" value="SDW96188.1"/>
    <property type="molecule type" value="Genomic_DNA"/>
</dbReference>
<dbReference type="InterPro" id="IPR010971">
    <property type="entry name" value="UbiH/COQ6"/>
</dbReference>
<dbReference type="Pfam" id="PF01494">
    <property type="entry name" value="FAD_binding_3"/>
    <property type="match status" value="1"/>
</dbReference>
<evidence type="ECO:0000259" key="9">
    <source>
        <dbReference type="Pfam" id="PF01494"/>
    </source>
</evidence>
<evidence type="ECO:0000256" key="4">
    <source>
        <dbReference type="ARBA" id="ARBA00022630"/>
    </source>
</evidence>
<organism evidence="10 11">
    <name type="scientific">Aidingimonas halophila</name>
    <dbReference type="NCBI Taxonomy" id="574349"/>
    <lineage>
        <taxon>Bacteria</taxon>
        <taxon>Pseudomonadati</taxon>
        <taxon>Pseudomonadota</taxon>
        <taxon>Gammaproteobacteria</taxon>
        <taxon>Oceanospirillales</taxon>
        <taxon>Halomonadaceae</taxon>
        <taxon>Aidingimonas</taxon>
    </lineage>
</organism>
<dbReference type="GO" id="GO:0006744">
    <property type="term" value="P:ubiquinone biosynthetic process"/>
    <property type="evidence" value="ECO:0007669"/>
    <property type="project" value="UniProtKB-UniPathway"/>
</dbReference>
<dbReference type="STRING" id="574349.SAMN05443545_103285"/>
<feature type="domain" description="FAD-binding" evidence="9">
    <location>
        <begin position="9"/>
        <end position="358"/>
    </location>
</feature>
<dbReference type="InterPro" id="IPR051205">
    <property type="entry name" value="UbiH/COQ6_monooxygenase"/>
</dbReference>
<comment type="pathway">
    <text evidence="2">Cofactor biosynthesis; ubiquinone biosynthesis.</text>
</comment>
<dbReference type="InterPro" id="IPR036188">
    <property type="entry name" value="FAD/NAD-bd_sf"/>
</dbReference>
<dbReference type="Gene3D" id="3.50.50.60">
    <property type="entry name" value="FAD/NAD(P)-binding domain"/>
    <property type="match status" value="2"/>
</dbReference>
<reference evidence="10 11" key="1">
    <citation type="submission" date="2016-10" db="EMBL/GenBank/DDBJ databases">
        <authorList>
            <person name="de Groot N.N."/>
        </authorList>
    </citation>
    <scope>NUCLEOTIDE SEQUENCE [LARGE SCALE GENOMIC DNA]</scope>
    <source>
        <strain evidence="10 11">DSM 19219</strain>
    </source>
</reference>
<dbReference type="InterPro" id="IPR002938">
    <property type="entry name" value="FAD-bd"/>
</dbReference>
<keyword evidence="4" id="KW-0285">Flavoprotein</keyword>
<evidence type="ECO:0000313" key="11">
    <source>
        <dbReference type="Proteomes" id="UP000198500"/>
    </source>
</evidence>
<dbReference type="SUPFAM" id="SSF51905">
    <property type="entry name" value="FAD/NAD(P)-binding domain"/>
    <property type="match status" value="1"/>
</dbReference>
<keyword evidence="11" id="KW-1185">Reference proteome</keyword>
<evidence type="ECO:0000256" key="3">
    <source>
        <dbReference type="ARBA" id="ARBA00005349"/>
    </source>
</evidence>
<dbReference type="PANTHER" id="PTHR43876:SF7">
    <property type="entry name" value="UBIQUINONE BIOSYNTHESIS MONOOXYGENASE COQ6, MITOCHONDRIAL"/>
    <property type="match status" value="1"/>
</dbReference>
<dbReference type="AlphaFoldDB" id="A0A1H2XUC5"/>
<accession>A0A1H2XUC5</accession>
<dbReference type="GO" id="GO:0071949">
    <property type="term" value="F:FAD binding"/>
    <property type="evidence" value="ECO:0007669"/>
    <property type="project" value="InterPro"/>
</dbReference>
<evidence type="ECO:0000256" key="8">
    <source>
        <dbReference type="ARBA" id="ARBA00065734"/>
    </source>
</evidence>
<dbReference type="GO" id="GO:0110142">
    <property type="term" value="C:ubiquinone biosynthesis complex"/>
    <property type="evidence" value="ECO:0007669"/>
    <property type="project" value="UniProtKB-ARBA"/>
</dbReference>
<dbReference type="GO" id="GO:0019168">
    <property type="term" value="F:2-polyprenylphenol 6-hydroxylase activity"/>
    <property type="evidence" value="ECO:0007669"/>
    <property type="project" value="TreeGrafter"/>
</dbReference>
<comment type="subunit">
    <text evidence="8">Component of the Ubi complex metabolon, which regroups five ubiquinone biosynthesis proteins (UbiE, UbiF, UbiG, UbiH and UbiI) and two accessory factors (UbiK and the lipid-binding protein UbiJ).</text>
</comment>
<dbReference type="PROSITE" id="PS01304">
    <property type="entry name" value="UBIH"/>
    <property type="match status" value="1"/>
</dbReference>
<dbReference type="NCBIfam" id="TIGR01988">
    <property type="entry name" value="Ubi-OHases"/>
    <property type="match status" value="1"/>
</dbReference>
<dbReference type="OrthoDB" id="9769565at2"/>
<evidence type="ECO:0000256" key="6">
    <source>
        <dbReference type="ARBA" id="ARBA00023002"/>
    </source>
</evidence>
<evidence type="ECO:0000256" key="5">
    <source>
        <dbReference type="ARBA" id="ARBA00022827"/>
    </source>
</evidence>
<evidence type="ECO:0000256" key="1">
    <source>
        <dbReference type="ARBA" id="ARBA00001974"/>
    </source>
</evidence>
<dbReference type="PANTHER" id="PTHR43876">
    <property type="entry name" value="UBIQUINONE BIOSYNTHESIS MONOOXYGENASE COQ6, MITOCHONDRIAL"/>
    <property type="match status" value="1"/>
</dbReference>
<keyword evidence="6" id="KW-0560">Oxidoreductase</keyword>
<dbReference type="UniPathway" id="UPA00232"/>
<dbReference type="Proteomes" id="UP000198500">
    <property type="component" value="Unassembled WGS sequence"/>
</dbReference>
<evidence type="ECO:0000313" key="10">
    <source>
        <dbReference type="EMBL" id="SDW96188.1"/>
    </source>
</evidence>
<dbReference type="PRINTS" id="PR00420">
    <property type="entry name" value="RNGMNOXGNASE"/>
</dbReference>
<keyword evidence="5" id="KW-0274">FAD</keyword>
<protein>
    <submittedName>
        <fullName evidence="10">2-octaprenyl-3-methyl-6-methoxy-1,4-benzoquinol hydroxylase</fullName>
    </submittedName>
</protein>
<evidence type="ECO:0000256" key="2">
    <source>
        <dbReference type="ARBA" id="ARBA00004749"/>
    </source>
</evidence>
<comment type="cofactor">
    <cofactor evidence="1">
        <name>FAD</name>
        <dbReference type="ChEBI" id="CHEBI:57692"/>
    </cofactor>
</comment>